<comment type="caution">
    <text evidence="2">The sequence shown here is derived from an EMBL/GenBank/DDBJ whole genome shotgun (WGS) entry which is preliminary data.</text>
</comment>
<evidence type="ECO:0000256" key="1">
    <source>
        <dbReference type="SAM" id="Phobius"/>
    </source>
</evidence>
<dbReference type="PROSITE" id="PS51257">
    <property type="entry name" value="PROKAR_LIPOPROTEIN"/>
    <property type="match status" value="1"/>
</dbReference>
<keyword evidence="1" id="KW-0472">Membrane</keyword>
<sequence length="74" mass="8646">MKHTTSPPLTYSMTKYILVLVAITSYSCTMLGCRTRRRMEISRLMWEIKPVLRIFSLSMTLMATCSLDLRLRAR</sequence>
<keyword evidence="1" id="KW-0812">Transmembrane</keyword>
<protein>
    <submittedName>
        <fullName evidence="2">Uncharacterized protein</fullName>
    </submittedName>
</protein>
<evidence type="ECO:0000313" key="3">
    <source>
        <dbReference type="Proteomes" id="UP000215914"/>
    </source>
</evidence>
<evidence type="ECO:0000313" key="2">
    <source>
        <dbReference type="EMBL" id="KAF5782995.1"/>
    </source>
</evidence>
<keyword evidence="1" id="KW-1133">Transmembrane helix</keyword>
<dbReference type="EMBL" id="MNCJ02000326">
    <property type="protein sequence ID" value="KAF5782995.1"/>
    <property type="molecule type" value="Genomic_DNA"/>
</dbReference>
<proteinExistence type="predicted"/>
<organism evidence="2 3">
    <name type="scientific">Helianthus annuus</name>
    <name type="common">Common sunflower</name>
    <dbReference type="NCBI Taxonomy" id="4232"/>
    <lineage>
        <taxon>Eukaryota</taxon>
        <taxon>Viridiplantae</taxon>
        <taxon>Streptophyta</taxon>
        <taxon>Embryophyta</taxon>
        <taxon>Tracheophyta</taxon>
        <taxon>Spermatophyta</taxon>
        <taxon>Magnoliopsida</taxon>
        <taxon>eudicotyledons</taxon>
        <taxon>Gunneridae</taxon>
        <taxon>Pentapetalae</taxon>
        <taxon>asterids</taxon>
        <taxon>campanulids</taxon>
        <taxon>Asterales</taxon>
        <taxon>Asteraceae</taxon>
        <taxon>Asteroideae</taxon>
        <taxon>Heliantheae alliance</taxon>
        <taxon>Heliantheae</taxon>
        <taxon>Helianthus</taxon>
    </lineage>
</organism>
<dbReference type="AlphaFoldDB" id="A0A9K3HRI4"/>
<accession>A0A9K3HRI4</accession>
<dbReference type="Gramene" id="mRNA:HanXRQr2_Chr11g0502741">
    <property type="protein sequence ID" value="mRNA:HanXRQr2_Chr11g0502741"/>
    <property type="gene ID" value="HanXRQr2_Chr11g0502741"/>
</dbReference>
<gene>
    <name evidence="2" type="ORF">HanXRQr2_Chr11g0502741</name>
</gene>
<reference evidence="2" key="1">
    <citation type="journal article" date="2017" name="Nature">
        <title>The sunflower genome provides insights into oil metabolism, flowering and Asterid evolution.</title>
        <authorList>
            <person name="Badouin H."/>
            <person name="Gouzy J."/>
            <person name="Grassa C.J."/>
            <person name="Murat F."/>
            <person name="Staton S.E."/>
            <person name="Cottret L."/>
            <person name="Lelandais-Briere C."/>
            <person name="Owens G.L."/>
            <person name="Carrere S."/>
            <person name="Mayjonade B."/>
            <person name="Legrand L."/>
            <person name="Gill N."/>
            <person name="Kane N.C."/>
            <person name="Bowers J.E."/>
            <person name="Hubner S."/>
            <person name="Bellec A."/>
            <person name="Berard A."/>
            <person name="Berges H."/>
            <person name="Blanchet N."/>
            <person name="Boniface M.C."/>
            <person name="Brunel D."/>
            <person name="Catrice O."/>
            <person name="Chaidir N."/>
            <person name="Claudel C."/>
            <person name="Donnadieu C."/>
            <person name="Faraut T."/>
            <person name="Fievet G."/>
            <person name="Helmstetter N."/>
            <person name="King M."/>
            <person name="Knapp S.J."/>
            <person name="Lai Z."/>
            <person name="Le Paslier M.C."/>
            <person name="Lippi Y."/>
            <person name="Lorenzon L."/>
            <person name="Mandel J.R."/>
            <person name="Marage G."/>
            <person name="Marchand G."/>
            <person name="Marquand E."/>
            <person name="Bret-Mestries E."/>
            <person name="Morien E."/>
            <person name="Nambeesan S."/>
            <person name="Nguyen T."/>
            <person name="Pegot-Espagnet P."/>
            <person name="Pouilly N."/>
            <person name="Raftis F."/>
            <person name="Sallet E."/>
            <person name="Schiex T."/>
            <person name="Thomas J."/>
            <person name="Vandecasteele C."/>
            <person name="Vares D."/>
            <person name="Vear F."/>
            <person name="Vautrin S."/>
            <person name="Crespi M."/>
            <person name="Mangin B."/>
            <person name="Burke J.M."/>
            <person name="Salse J."/>
            <person name="Munos S."/>
            <person name="Vincourt P."/>
            <person name="Rieseberg L.H."/>
            <person name="Langlade N.B."/>
        </authorList>
    </citation>
    <scope>NUCLEOTIDE SEQUENCE</scope>
    <source>
        <tissue evidence="2">Leaves</tissue>
    </source>
</reference>
<keyword evidence="3" id="KW-1185">Reference proteome</keyword>
<dbReference type="Proteomes" id="UP000215914">
    <property type="component" value="Unassembled WGS sequence"/>
</dbReference>
<feature type="transmembrane region" description="Helical" evidence="1">
    <location>
        <begin position="16"/>
        <end position="33"/>
    </location>
</feature>
<reference evidence="2" key="2">
    <citation type="submission" date="2020-06" db="EMBL/GenBank/DDBJ databases">
        <title>Helianthus annuus Genome sequencing and assembly Release 2.</title>
        <authorList>
            <person name="Gouzy J."/>
            <person name="Langlade N."/>
            <person name="Munos S."/>
        </authorList>
    </citation>
    <scope>NUCLEOTIDE SEQUENCE</scope>
    <source>
        <tissue evidence="2">Leaves</tissue>
    </source>
</reference>
<name>A0A9K3HRI4_HELAN</name>